<keyword evidence="1" id="KW-1133">Transmembrane helix</keyword>
<reference evidence="3" key="1">
    <citation type="submission" date="2023-07" db="EMBL/GenBank/DDBJ databases">
        <title>Whole genome shotgun sequence of Streptomyces achromogenes subsp. rubradiris NBRC 14000.</title>
        <authorList>
            <person name="Komaki H."/>
            <person name="Tamura T."/>
        </authorList>
    </citation>
    <scope>NUCLEOTIDE SEQUENCE [LARGE SCALE GENOMIC DNA]</scope>
    <source>
        <strain evidence="3">NBRC 14000</strain>
    </source>
</reference>
<evidence type="ECO:0000313" key="3">
    <source>
        <dbReference type="Proteomes" id="UP000646738"/>
    </source>
</evidence>
<organism evidence="2 3">
    <name type="scientific">Streptomyces rubradiris</name>
    <name type="common">Streptomyces achromogenes subsp. rubradiris</name>
    <dbReference type="NCBI Taxonomy" id="285531"/>
    <lineage>
        <taxon>Bacteria</taxon>
        <taxon>Bacillati</taxon>
        <taxon>Actinomycetota</taxon>
        <taxon>Actinomycetes</taxon>
        <taxon>Kitasatosporales</taxon>
        <taxon>Streptomycetaceae</taxon>
        <taxon>Streptomyces</taxon>
    </lineage>
</organism>
<sequence>MSLFLFLILVAVVLGIIGFVVKGLFYLLVIGVVVLVLALVYAAVRFRRGGRKQRVAR</sequence>
<protein>
    <recommendedName>
        <fullName evidence="4">Hydrophobic protein</fullName>
    </recommendedName>
</protein>
<evidence type="ECO:0008006" key="4">
    <source>
        <dbReference type="Google" id="ProtNLM"/>
    </source>
</evidence>
<dbReference type="RefSeq" id="WP_189997111.1">
    <property type="nucleotide sequence ID" value="NZ_BNCB01000012.1"/>
</dbReference>
<name>A0ABQ3RBA4_STRRR</name>
<keyword evidence="3" id="KW-1185">Reference proteome</keyword>
<evidence type="ECO:0000313" key="2">
    <source>
        <dbReference type="EMBL" id="GHI53135.1"/>
    </source>
</evidence>
<proteinExistence type="predicted"/>
<gene>
    <name evidence="2" type="ORF">Srubr_29810</name>
</gene>
<feature type="transmembrane region" description="Helical" evidence="1">
    <location>
        <begin position="25"/>
        <end position="44"/>
    </location>
</feature>
<dbReference type="EMBL" id="BNEA01000015">
    <property type="protein sequence ID" value="GHI53135.1"/>
    <property type="molecule type" value="Genomic_DNA"/>
</dbReference>
<evidence type="ECO:0000256" key="1">
    <source>
        <dbReference type="SAM" id="Phobius"/>
    </source>
</evidence>
<comment type="caution">
    <text evidence="2">The sequence shown here is derived from an EMBL/GenBank/DDBJ whole genome shotgun (WGS) entry which is preliminary data.</text>
</comment>
<dbReference type="Proteomes" id="UP000646738">
    <property type="component" value="Unassembled WGS sequence"/>
</dbReference>
<keyword evidence="1" id="KW-0472">Membrane</keyword>
<accession>A0ABQ3RBA4</accession>
<keyword evidence="1" id="KW-0812">Transmembrane</keyword>